<dbReference type="GeneID" id="30072687"/>
<evidence type="ECO:0000313" key="2">
    <source>
        <dbReference type="Proteomes" id="UP000009096"/>
    </source>
</evidence>
<name>W7M0Y8_GIBM7</name>
<dbReference type="AlphaFoldDB" id="W7M0Y8"/>
<evidence type="ECO:0000313" key="1">
    <source>
        <dbReference type="EMBL" id="EWG45253.1"/>
    </source>
</evidence>
<gene>
    <name evidence="1" type="ORF">FVEG_15811</name>
</gene>
<protein>
    <submittedName>
        <fullName evidence="1">Uncharacterized protein</fullName>
    </submittedName>
</protein>
<dbReference type="RefSeq" id="XP_018751444.1">
    <property type="nucleotide sequence ID" value="XM_018905027.1"/>
</dbReference>
<dbReference type="EMBL" id="DS022248">
    <property type="protein sequence ID" value="EWG45253.1"/>
    <property type="molecule type" value="Genomic_DNA"/>
</dbReference>
<proteinExistence type="predicted"/>
<dbReference type="Proteomes" id="UP000009096">
    <property type="component" value="Chromosome 2"/>
</dbReference>
<keyword evidence="2" id="KW-1185">Reference proteome</keyword>
<dbReference type="VEuPathDB" id="FungiDB:FVEG_15811"/>
<accession>W7M0Y8</accession>
<organism evidence="1 2">
    <name type="scientific">Gibberella moniliformis (strain M3125 / FGSC 7600)</name>
    <name type="common">Maize ear and stalk rot fungus</name>
    <name type="synonym">Fusarium verticillioides</name>
    <dbReference type="NCBI Taxonomy" id="334819"/>
    <lineage>
        <taxon>Eukaryota</taxon>
        <taxon>Fungi</taxon>
        <taxon>Dikarya</taxon>
        <taxon>Ascomycota</taxon>
        <taxon>Pezizomycotina</taxon>
        <taxon>Sordariomycetes</taxon>
        <taxon>Hypocreomycetidae</taxon>
        <taxon>Hypocreales</taxon>
        <taxon>Nectriaceae</taxon>
        <taxon>Fusarium</taxon>
        <taxon>Fusarium fujikuroi species complex</taxon>
    </lineage>
</organism>
<dbReference type="EMBL" id="CM000579">
    <property type="protein sequence ID" value="EWG45253.1"/>
    <property type="molecule type" value="Genomic_DNA"/>
</dbReference>
<reference evidence="1 2" key="1">
    <citation type="journal article" date="2010" name="Nature">
        <title>Comparative genomics reveals mobile pathogenicity chromosomes in Fusarium.</title>
        <authorList>
            <person name="Ma L.J."/>
            <person name="van der Does H.C."/>
            <person name="Borkovich K.A."/>
            <person name="Coleman J.J."/>
            <person name="Daboussi M.J."/>
            <person name="Di Pietro A."/>
            <person name="Dufresne M."/>
            <person name="Freitag M."/>
            <person name="Grabherr M."/>
            <person name="Henrissat B."/>
            <person name="Houterman P.M."/>
            <person name="Kang S."/>
            <person name="Shim W.B."/>
            <person name="Woloshuk C."/>
            <person name="Xie X."/>
            <person name="Xu J.R."/>
            <person name="Antoniw J."/>
            <person name="Baker S.E."/>
            <person name="Bluhm B.H."/>
            <person name="Breakspear A."/>
            <person name="Brown D.W."/>
            <person name="Butchko R.A."/>
            <person name="Chapman S."/>
            <person name="Coulson R."/>
            <person name="Coutinho P.M."/>
            <person name="Danchin E.G."/>
            <person name="Diener A."/>
            <person name="Gale L.R."/>
            <person name="Gardiner D.M."/>
            <person name="Goff S."/>
            <person name="Hammond-Kosack K.E."/>
            <person name="Hilburn K."/>
            <person name="Hua-Van A."/>
            <person name="Jonkers W."/>
            <person name="Kazan K."/>
            <person name="Kodira C.D."/>
            <person name="Koehrsen M."/>
            <person name="Kumar L."/>
            <person name="Lee Y.H."/>
            <person name="Li L."/>
            <person name="Manners J.M."/>
            <person name="Miranda-Saavedra D."/>
            <person name="Mukherjee M."/>
            <person name="Park G."/>
            <person name="Park J."/>
            <person name="Park S.Y."/>
            <person name="Proctor R.H."/>
            <person name="Regev A."/>
            <person name="Ruiz-Roldan M.C."/>
            <person name="Sain D."/>
            <person name="Sakthikumar S."/>
            <person name="Sykes S."/>
            <person name="Schwartz D.C."/>
            <person name="Turgeon B.G."/>
            <person name="Wapinski I."/>
            <person name="Yoder O."/>
            <person name="Young S."/>
            <person name="Zeng Q."/>
            <person name="Zhou S."/>
            <person name="Galagan J."/>
            <person name="Cuomo C.A."/>
            <person name="Kistler H.C."/>
            <person name="Rep M."/>
        </authorList>
    </citation>
    <scope>NUCLEOTIDE SEQUENCE [LARGE SCALE GENOMIC DNA]</scope>
    <source>
        <strain evidence="2">M3125 / FGSC 7600</strain>
    </source>
</reference>
<dbReference type="KEGG" id="fvr:FVEG_15811"/>
<sequence>MSIRQAIHAGLTVKVPFRRVVLGLFVVRLIWAGQTGGIVCARSPCLLANINVNYRGFRH</sequence>